<name>A0ACB6ZCE0_THEGA</name>
<proteinExistence type="predicted"/>
<organism evidence="1 2">
    <name type="scientific">Thelephora ganbajun</name>
    <name type="common">Ganba fungus</name>
    <dbReference type="NCBI Taxonomy" id="370292"/>
    <lineage>
        <taxon>Eukaryota</taxon>
        <taxon>Fungi</taxon>
        <taxon>Dikarya</taxon>
        <taxon>Basidiomycota</taxon>
        <taxon>Agaricomycotina</taxon>
        <taxon>Agaricomycetes</taxon>
        <taxon>Thelephorales</taxon>
        <taxon>Thelephoraceae</taxon>
        <taxon>Thelephora</taxon>
    </lineage>
</organism>
<accession>A0ACB6ZCE0</accession>
<evidence type="ECO:0000313" key="1">
    <source>
        <dbReference type="EMBL" id="KAF9647199.1"/>
    </source>
</evidence>
<comment type="caution">
    <text evidence="1">The sequence shown here is derived from an EMBL/GenBank/DDBJ whole genome shotgun (WGS) entry which is preliminary data.</text>
</comment>
<reference evidence="1" key="1">
    <citation type="submission" date="2019-10" db="EMBL/GenBank/DDBJ databases">
        <authorList>
            <consortium name="DOE Joint Genome Institute"/>
            <person name="Kuo A."/>
            <person name="Miyauchi S."/>
            <person name="Kiss E."/>
            <person name="Drula E."/>
            <person name="Kohler A."/>
            <person name="Sanchez-Garcia M."/>
            <person name="Andreopoulos B."/>
            <person name="Barry K.W."/>
            <person name="Bonito G."/>
            <person name="Buee M."/>
            <person name="Carver A."/>
            <person name="Chen C."/>
            <person name="Cichocki N."/>
            <person name="Clum A."/>
            <person name="Culley D."/>
            <person name="Crous P.W."/>
            <person name="Fauchery L."/>
            <person name="Girlanda M."/>
            <person name="Hayes R."/>
            <person name="Keri Z."/>
            <person name="Labutti K."/>
            <person name="Lipzen A."/>
            <person name="Lombard V."/>
            <person name="Magnuson J."/>
            <person name="Maillard F."/>
            <person name="Morin E."/>
            <person name="Murat C."/>
            <person name="Nolan M."/>
            <person name="Ohm R."/>
            <person name="Pangilinan J."/>
            <person name="Pereira M."/>
            <person name="Perotto S."/>
            <person name="Peter M."/>
            <person name="Riley R."/>
            <person name="Sitrit Y."/>
            <person name="Stielow B."/>
            <person name="Szollosi G."/>
            <person name="Zifcakova L."/>
            <person name="Stursova M."/>
            <person name="Spatafora J.W."/>
            <person name="Tedersoo L."/>
            <person name="Vaario L.-M."/>
            <person name="Yamada A."/>
            <person name="Yan M."/>
            <person name="Wang P."/>
            <person name="Xu J."/>
            <person name="Bruns T."/>
            <person name="Baldrian P."/>
            <person name="Vilgalys R."/>
            <person name="Henrissat B."/>
            <person name="Grigoriev I.V."/>
            <person name="Hibbett D."/>
            <person name="Nagy L.G."/>
            <person name="Martin F.M."/>
        </authorList>
    </citation>
    <scope>NUCLEOTIDE SEQUENCE</scope>
    <source>
        <strain evidence="1">P2</strain>
    </source>
</reference>
<sequence>MTSLINTVRSKYLEAIRSVETPQRWKVLVVDEHSQRLINTVLKQYDILEENITLIEVIANHREPQSLEAVYILMPTTENVQRIIRDFTPDNEKYSAAHLFFTDPIPDQLLAELGSSPAERHLKGVKDLYLNFWPIETQAFSLKLPEQFFSLYSPPKTNNAFKGSRERLEEDIKFTSKMIANVCISLNEFPYIRYYMPSHHEPLGALKPNEQTRAAPPPTDAASRWRTNLARGAQARAYEEADTDFCTKLLAFQVQGLLDEYKKQNPTFPKSDQPRPRGTLLITDRAMDALAPFIHEFTYQAMSNDLLPIEDGTRYSYKFQTAVGAYEDTTVTLSDADTVYTEVRHMHMREAIDKLIGDFNDFLKEHAGFKGDNVASLNDMKDMLASLPQYQEQREKVACFYSRFSLHLNMAQECMGIFARDKLTELANVEQNCATGLTPEGKVPKHLVEEMVPLLDSREVVNWNKVRIIALYIQHRDGVPDEDRRRLFQHARLSLAEQDAISALTYLGVRITRGPNDRDTRKRLKQRSSDEDGYELSRYKPLLRTVLEDHVNGRLDQQAFPYVKDSPTGLTSSSSLRNSPASPTTPKSGSLRSAKPSWHKAAPKTGTTVEIRQRVLVFVAGGMTYSEMREAYLLSKSLNKDIIIGSTHTITPKYFMEDMRSLELAGVGSRAIPNGLRSGPGQRPFQQFYDEKYFTRDQTPSKPQPQPVPQQSSGKGSGRKVLARPGMPPQMSSSLSQGSGTEDKKKKKRFF</sequence>
<dbReference type="EMBL" id="MU118039">
    <property type="protein sequence ID" value="KAF9647199.1"/>
    <property type="molecule type" value="Genomic_DNA"/>
</dbReference>
<gene>
    <name evidence="1" type="ORF">BDM02DRAFT_3261845</name>
</gene>
<evidence type="ECO:0000313" key="2">
    <source>
        <dbReference type="Proteomes" id="UP000886501"/>
    </source>
</evidence>
<dbReference type="Proteomes" id="UP000886501">
    <property type="component" value="Unassembled WGS sequence"/>
</dbReference>
<keyword evidence="2" id="KW-1185">Reference proteome</keyword>
<protein>
    <submittedName>
        <fullName evidence="1">Sec1-like snare protein</fullName>
    </submittedName>
</protein>
<reference evidence="1" key="2">
    <citation type="journal article" date="2020" name="Nat. Commun.">
        <title>Large-scale genome sequencing of mycorrhizal fungi provides insights into the early evolution of symbiotic traits.</title>
        <authorList>
            <person name="Miyauchi S."/>
            <person name="Kiss E."/>
            <person name="Kuo A."/>
            <person name="Drula E."/>
            <person name="Kohler A."/>
            <person name="Sanchez-Garcia M."/>
            <person name="Morin E."/>
            <person name="Andreopoulos B."/>
            <person name="Barry K.W."/>
            <person name="Bonito G."/>
            <person name="Buee M."/>
            <person name="Carver A."/>
            <person name="Chen C."/>
            <person name="Cichocki N."/>
            <person name="Clum A."/>
            <person name="Culley D."/>
            <person name="Crous P.W."/>
            <person name="Fauchery L."/>
            <person name="Girlanda M."/>
            <person name="Hayes R.D."/>
            <person name="Keri Z."/>
            <person name="LaButti K."/>
            <person name="Lipzen A."/>
            <person name="Lombard V."/>
            <person name="Magnuson J."/>
            <person name="Maillard F."/>
            <person name="Murat C."/>
            <person name="Nolan M."/>
            <person name="Ohm R.A."/>
            <person name="Pangilinan J."/>
            <person name="Pereira M.F."/>
            <person name="Perotto S."/>
            <person name="Peter M."/>
            <person name="Pfister S."/>
            <person name="Riley R."/>
            <person name="Sitrit Y."/>
            <person name="Stielow J.B."/>
            <person name="Szollosi G."/>
            <person name="Zifcakova L."/>
            <person name="Stursova M."/>
            <person name="Spatafora J.W."/>
            <person name="Tedersoo L."/>
            <person name="Vaario L.M."/>
            <person name="Yamada A."/>
            <person name="Yan M."/>
            <person name="Wang P."/>
            <person name="Xu J."/>
            <person name="Bruns T."/>
            <person name="Baldrian P."/>
            <person name="Vilgalys R."/>
            <person name="Dunand C."/>
            <person name="Henrissat B."/>
            <person name="Grigoriev I.V."/>
            <person name="Hibbett D."/>
            <person name="Nagy L.G."/>
            <person name="Martin F.M."/>
        </authorList>
    </citation>
    <scope>NUCLEOTIDE SEQUENCE</scope>
    <source>
        <strain evidence="1">P2</strain>
    </source>
</reference>